<sequence length="114" mass="12320">MLLLMLMLADDMGALMQSARDRTAAEHRCVATADTTDITVCGLRHADRYRVPFVVHDPGDPRHEGVSAERNRLLARTDNCQEKRAIQVGCGFAGVHMTTGGNGTSVGGMRKLAP</sequence>
<evidence type="ECO:0000313" key="2">
    <source>
        <dbReference type="Proteomes" id="UP000640426"/>
    </source>
</evidence>
<dbReference type="RefSeq" id="WP_199034095.1">
    <property type="nucleotide sequence ID" value="NZ_JAELXS010000001.1"/>
</dbReference>
<dbReference type="EMBL" id="JAELXS010000001">
    <property type="protein sequence ID" value="MBJ6120334.1"/>
    <property type="molecule type" value="Genomic_DNA"/>
</dbReference>
<proteinExistence type="predicted"/>
<gene>
    <name evidence="1" type="ORF">JAO74_00865</name>
</gene>
<evidence type="ECO:0008006" key="3">
    <source>
        <dbReference type="Google" id="ProtNLM"/>
    </source>
</evidence>
<evidence type="ECO:0000313" key="1">
    <source>
        <dbReference type="EMBL" id="MBJ6120334.1"/>
    </source>
</evidence>
<dbReference type="Proteomes" id="UP000640426">
    <property type="component" value="Unassembled WGS sequence"/>
</dbReference>
<protein>
    <recommendedName>
        <fullName evidence="3">Secreted protein</fullName>
    </recommendedName>
</protein>
<accession>A0ABS0XJX0</accession>
<keyword evidence="2" id="KW-1185">Reference proteome</keyword>
<name>A0ABS0XJX0_9SPHN</name>
<comment type="caution">
    <text evidence="1">The sequence shown here is derived from an EMBL/GenBank/DDBJ whole genome shotgun (WGS) entry which is preliminary data.</text>
</comment>
<organism evidence="1 2">
    <name type="scientific">Sphingomonas mollis</name>
    <dbReference type="NCBI Taxonomy" id="2795726"/>
    <lineage>
        <taxon>Bacteria</taxon>
        <taxon>Pseudomonadati</taxon>
        <taxon>Pseudomonadota</taxon>
        <taxon>Alphaproteobacteria</taxon>
        <taxon>Sphingomonadales</taxon>
        <taxon>Sphingomonadaceae</taxon>
        <taxon>Sphingomonas</taxon>
    </lineage>
</organism>
<reference evidence="2" key="1">
    <citation type="submission" date="2020-12" db="EMBL/GenBank/DDBJ databases">
        <title>Hymenobacter sp.</title>
        <authorList>
            <person name="Kim M.K."/>
        </authorList>
    </citation>
    <scope>NUCLEOTIDE SEQUENCE [LARGE SCALE GENOMIC DNA]</scope>
    <source>
        <strain evidence="2">BT553</strain>
    </source>
</reference>